<proteinExistence type="predicted"/>
<dbReference type="Gene3D" id="3.30.1230.10">
    <property type="entry name" value="YlxR-like"/>
    <property type="match status" value="1"/>
</dbReference>
<evidence type="ECO:0008006" key="5">
    <source>
        <dbReference type="Google" id="ProtNLM"/>
    </source>
</evidence>
<dbReference type="EMBL" id="CDSF01000102">
    <property type="protein sequence ID" value="CEP00791.1"/>
    <property type="molecule type" value="Genomic_DNA"/>
</dbReference>
<dbReference type="Proteomes" id="UP000290189">
    <property type="component" value="Unassembled WGS sequence"/>
</dbReference>
<gene>
    <name evidence="1" type="ORF">PBRA_008103</name>
    <name evidence="2" type="ORF">PLBR_LOCUS6614</name>
</gene>
<evidence type="ECO:0000313" key="2">
    <source>
        <dbReference type="EMBL" id="SPQ99399.1"/>
    </source>
</evidence>
<organism evidence="1 3">
    <name type="scientific">Plasmodiophora brassicae</name>
    <name type="common">Clubroot disease agent</name>
    <dbReference type="NCBI Taxonomy" id="37360"/>
    <lineage>
        <taxon>Eukaryota</taxon>
        <taxon>Sar</taxon>
        <taxon>Rhizaria</taxon>
        <taxon>Endomyxa</taxon>
        <taxon>Phytomyxea</taxon>
        <taxon>Plasmodiophorida</taxon>
        <taxon>Plasmodiophoridae</taxon>
        <taxon>Plasmodiophora</taxon>
    </lineage>
</organism>
<dbReference type="Proteomes" id="UP000039324">
    <property type="component" value="Unassembled WGS sequence"/>
</dbReference>
<dbReference type="SUPFAM" id="SSF64376">
    <property type="entry name" value="YlxR-like"/>
    <property type="match status" value="1"/>
</dbReference>
<reference evidence="1 3" key="1">
    <citation type="submission" date="2015-02" db="EMBL/GenBank/DDBJ databases">
        <authorList>
            <person name="Chooi Y.-H."/>
        </authorList>
    </citation>
    <scope>NUCLEOTIDE SEQUENCE [LARGE SCALE GENOMIC DNA]</scope>
    <source>
        <strain evidence="1">E3</strain>
    </source>
</reference>
<dbReference type="AlphaFoldDB" id="A0A0G4J0H9"/>
<sequence>MLQRWASLPNSSSISICRRALSTYADEVIDAYTKRLLYPNEAAVLSPMTTPVRRCTVTRRRFPRAFLIAFSAVPSRTPQGGSVTVPDGMRRRHGKGSYAFALPSVLAAKIKQSFRPGQRADAAQVLADEIRQACVKLLLSMGSWPVLADAQDTRRTLFCLAAREADRDQLRAQLAATPVQQQQQYVVFAAFTLEELQRCGIGRAEAPVDSIYRIKATKTSARLLTELNNLCVLRPDLRVAIGR</sequence>
<keyword evidence="2" id="KW-0496">Mitochondrion</keyword>
<geneLocation type="mitochondrion" evidence="2"/>
<keyword evidence="3" id="KW-1185">Reference proteome</keyword>
<protein>
    <recommendedName>
        <fullName evidence="5">YlxR domain-containing protein</fullName>
    </recommendedName>
</protein>
<reference evidence="2 4" key="2">
    <citation type="submission" date="2018-03" db="EMBL/GenBank/DDBJ databases">
        <authorList>
            <person name="Fogelqvist J."/>
        </authorList>
    </citation>
    <scope>NUCLEOTIDE SEQUENCE [LARGE SCALE GENOMIC DNA]</scope>
</reference>
<evidence type="ECO:0000313" key="1">
    <source>
        <dbReference type="EMBL" id="CEP00791.1"/>
    </source>
</evidence>
<name>A0A0G4J0H9_PLABS</name>
<dbReference type="EMBL" id="OVEO01000011">
    <property type="protein sequence ID" value="SPQ99399.1"/>
    <property type="molecule type" value="Genomic_DNA"/>
</dbReference>
<accession>A0A0G4J0H9</accession>
<dbReference type="InterPro" id="IPR035931">
    <property type="entry name" value="YlxR-like_sf"/>
</dbReference>
<evidence type="ECO:0000313" key="3">
    <source>
        <dbReference type="Proteomes" id="UP000039324"/>
    </source>
</evidence>
<evidence type="ECO:0000313" key="4">
    <source>
        <dbReference type="Proteomes" id="UP000290189"/>
    </source>
</evidence>